<dbReference type="InterPro" id="IPR052702">
    <property type="entry name" value="MscS-like_channel"/>
</dbReference>
<dbReference type="Pfam" id="PF21088">
    <property type="entry name" value="MS_channel_1st"/>
    <property type="match status" value="1"/>
</dbReference>
<evidence type="ECO:0000259" key="9">
    <source>
        <dbReference type="Pfam" id="PF21082"/>
    </source>
</evidence>
<dbReference type="PANTHER" id="PTHR30347">
    <property type="entry name" value="POTASSIUM CHANNEL RELATED"/>
    <property type="match status" value="1"/>
</dbReference>
<dbReference type="Gene3D" id="3.30.70.100">
    <property type="match status" value="1"/>
</dbReference>
<dbReference type="InterPro" id="IPR011014">
    <property type="entry name" value="MscS_channel_TM-2"/>
</dbReference>
<keyword evidence="5 7" id="KW-1133">Transmembrane helix</keyword>
<keyword evidence="12" id="KW-1185">Reference proteome</keyword>
<evidence type="ECO:0000256" key="6">
    <source>
        <dbReference type="ARBA" id="ARBA00023136"/>
    </source>
</evidence>
<keyword evidence="6 7" id="KW-0472">Membrane</keyword>
<sequence length="422" mass="45861">MNNLDFHQLEALLASFLHPTALVELGVFLACLGLSYVLVKLWRQRSAELAEGDSILFGQHVVDGVLFPVVALALGLVSRKVFVLLEQPLAVFKLVLTVLLALVVIRITARVLRAALPQARWTVLLERSVSWLAWGGSILWITGVLPVLLKDMDEIRWSISGTQVSLLELLQGALSAGFVMVLALWLSSAIEARLMRSSRLDMSMRKIAANLSRAALLFVGLLVGLNVMGVNLTALSVLGGALGVGIGFGLQKLAANYVSGFVILAERSLRIGDMVRVDNFEGRISDIKTRFTVIRALNGREAIVPNEILMTTRVENLSLADPKVLITTIVHVAYGSDVELIMPRIAQCVAQVPRVLQDPAPSVQLSNFGADGLELTVLFWICDPENGQGGPRSDANLAILRLLTELGIDIPFPQRVVHKVGH</sequence>
<dbReference type="InterPro" id="IPR006685">
    <property type="entry name" value="MscS_channel_2nd"/>
</dbReference>
<feature type="domain" description="Mechanosensitive ion channel MscS C-terminal" evidence="9">
    <location>
        <begin position="326"/>
        <end position="410"/>
    </location>
</feature>
<dbReference type="Gene3D" id="2.30.30.60">
    <property type="match status" value="1"/>
</dbReference>
<feature type="domain" description="Mechanosensitive ion channel transmembrane helices 2/3" evidence="10">
    <location>
        <begin position="211"/>
        <end position="251"/>
    </location>
</feature>
<evidence type="ECO:0000256" key="2">
    <source>
        <dbReference type="ARBA" id="ARBA00008017"/>
    </source>
</evidence>
<protein>
    <submittedName>
        <fullName evidence="11">Mechanosensitive ion channel family protein</fullName>
    </submittedName>
</protein>
<keyword evidence="3" id="KW-1003">Cell membrane</keyword>
<comment type="caution">
    <text evidence="11">The sequence shown here is derived from an EMBL/GenBank/DDBJ whole genome shotgun (WGS) entry which is preliminary data.</text>
</comment>
<dbReference type="InterPro" id="IPR023408">
    <property type="entry name" value="MscS_beta-dom_sf"/>
</dbReference>
<dbReference type="Pfam" id="PF21082">
    <property type="entry name" value="MS_channel_3rd"/>
    <property type="match status" value="1"/>
</dbReference>
<dbReference type="InterPro" id="IPR010920">
    <property type="entry name" value="LSM_dom_sf"/>
</dbReference>
<feature type="transmembrane region" description="Helical" evidence="7">
    <location>
        <begin position="90"/>
        <end position="109"/>
    </location>
</feature>
<evidence type="ECO:0000256" key="1">
    <source>
        <dbReference type="ARBA" id="ARBA00004651"/>
    </source>
</evidence>
<feature type="transmembrane region" description="Helical" evidence="7">
    <location>
        <begin position="129"/>
        <end position="149"/>
    </location>
</feature>
<evidence type="ECO:0000313" key="11">
    <source>
        <dbReference type="EMBL" id="MFG6449316.1"/>
    </source>
</evidence>
<comment type="subcellular location">
    <subcellularLocation>
        <location evidence="1">Cell membrane</location>
        <topology evidence="1">Multi-pass membrane protein</topology>
    </subcellularLocation>
</comment>
<dbReference type="RefSeq" id="WP_394462382.1">
    <property type="nucleotide sequence ID" value="NZ_JBIGHZ010000005.1"/>
</dbReference>
<dbReference type="PANTHER" id="PTHR30347:SF1">
    <property type="entry name" value="MECHANOSENSITIVE CHANNEL MSCK"/>
    <property type="match status" value="1"/>
</dbReference>
<keyword evidence="4 7" id="KW-0812">Transmembrane</keyword>
<accession>A0ABW7FYC6</accession>
<organism evidence="11 12">
    <name type="scientific">Roseateles rivi</name>
    <dbReference type="NCBI Taxonomy" id="3299028"/>
    <lineage>
        <taxon>Bacteria</taxon>
        <taxon>Pseudomonadati</taxon>
        <taxon>Pseudomonadota</taxon>
        <taxon>Betaproteobacteria</taxon>
        <taxon>Burkholderiales</taxon>
        <taxon>Sphaerotilaceae</taxon>
        <taxon>Roseateles</taxon>
    </lineage>
</organism>
<dbReference type="EMBL" id="JBIGHZ010000005">
    <property type="protein sequence ID" value="MFG6449316.1"/>
    <property type="molecule type" value="Genomic_DNA"/>
</dbReference>
<feature type="transmembrane region" description="Helical" evidence="7">
    <location>
        <begin position="211"/>
        <end position="235"/>
    </location>
</feature>
<gene>
    <name evidence="11" type="ORF">ACG0Z6_13890</name>
</gene>
<evidence type="ECO:0000256" key="3">
    <source>
        <dbReference type="ARBA" id="ARBA00022475"/>
    </source>
</evidence>
<feature type="domain" description="Mechanosensitive ion channel MscS" evidence="8">
    <location>
        <begin position="253"/>
        <end position="318"/>
    </location>
</feature>
<reference evidence="11 12" key="1">
    <citation type="submission" date="2024-08" db="EMBL/GenBank/DDBJ databases">
        <authorList>
            <person name="Lu H."/>
        </authorList>
    </citation>
    <scope>NUCLEOTIDE SEQUENCE [LARGE SCALE GENOMIC DNA]</scope>
    <source>
        <strain evidence="11 12">BYS180W</strain>
    </source>
</reference>
<feature type="transmembrane region" description="Helical" evidence="7">
    <location>
        <begin position="169"/>
        <end position="190"/>
    </location>
</feature>
<dbReference type="InterPro" id="IPR049278">
    <property type="entry name" value="MS_channel_C"/>
</dbReference>
<evidence type="ECO:0000256" key="5">
    <source>
        <dbReference type="ARBA" id="ARBA00022989"/>
    </source>
</evidence>
<dbReference type="SUPFAM" id="SSF82861">
    <property type="entry name" value="Mechanosensitive channel protein MscS (YggB), transmembrane region"/>
    <property type="match status" value="1"/>
</dbReference>
<comment type="similarity">
    <text evidence="2">Belongs to the MscS (TC 1.A.23) family.</text>
</comment>
<evidence type="ECO:0000259" key="8">
    <source>
        <dbReference type="Pfam" id="PF00924"/>
    </source>
</evidence>
<feature type="transmembrane region" description="Helical" evidence="7">
    <location>
        <begin position="20"/>
        <end position="39"/>
    </location>
</feature>
<dbReference type="Proteomes" id="UP001606099">
    <property type="component" value="Unassembled WGS sequence"/>
</dbReference>
<evidence type="ECO:0000256" key="4">
    <source>
        <dbReference type="ARBA" id="ARBA00022692"/>
    </source>
</evidence>
<evidence type="ECO:0000313" key="12">
    <source>
        <dbReference type="Proteomes" id="UP001606099"/>
    </source>
</evidence>
<feature type="transmembrane region" description="Helical" evidence="7">
    <location>
        <begin position="60"/>
        <end position="78"/>
    </location>
</feature>
<dbReference type="InterPro" id="IPR049142">
    <property type="entry name" value="MS_channel_1st"/>
</dbReference>
<name>A0ABW7FYC6_9BURK</name>
<dbReference type="Gene3D" id="1.10.287.1260">
    <property type="match status" value="1"/>
</dbReference>
<dbReference type="SUPFAM" id="SSF82689">
    <property type="entry name" value="Mechanosensitive channel protein MscS (YggB), C-terminal domain"/>
    <property type="match status" value="1"/>
</dbReference>
<feature type="transmembrane region" description="Helical" evidence="7">
    <location>
        <begin position="241"/>
        <end position="264"/>
    </location>
</feature>
<dbReference type="SUPFAM" id="SSF50182">
    <property type="entry name" value="Sm-like ribonucleoproteins"/>
    <property type="match status" value="1"/>
</dbReference>
<dbReference type="InterPro" id="IPR011066">
    <property type="entry name" value="MscS_channel_C_sf"/>
</dbReference>
<proteinExistence type="inferred from homology"/>
<evidence type="ECO:0000259" key="10">
    <source>
        <dbReference type="Pfam" id="PF21088"/>
    </source>
</evidence>
<dbReference type="Pfam" id="PF00924">
    <property type="entry name" value="MS_channel_2nd"/>
    <property type="match status" value="1"/>
</dbReference>
<evidence type="ECO:0000256" key="7">
    <source>
        <dbReference type="SAM" id="Phobius"/>
    </source>
</evidence>